<dbReference type="SUPFAM" id="SSF53448">
    <property type="entry name" value="Nucleotide-diphospho-sugar transferases"/>
    <property type="match status" value="1"/>
</dbReference>
<evidence type="ECO:0000256" key="8">
    <source>
        <dbReference type="SAM" id="SignalP"/>
    </source>
</evidence>
<sequence>MQTTILLALLCGLRAVSAFVLQSPVTSIVPSSRRPLPHAAAGVGESRVQDVAAIILAGGVGSRMKANMPKQFLELRGKPVLQHSLELFRSLDGISRIILVIDQQYRDQFKTMQEEEPRLVFADPGIERQNSVFNGLQAVHEGASVVCIHDAARPLVTKECIYQVLRDAEEHGAAVLGVPMKATVKESEDGQFVLRTIDRSRLWEIQTPQVIKPALLREGFERVEQEKLEVTDDVSIIEQLGLPVKLTMGEYTNLKLTTPDDMVVAEQILKSRDAL</sequence>
<evidence type="ECO:0000256" key="6">
    <source>
        <dbReference type="ARBA" id="ARBA00023229"/>
    </source>
</evidence>
<comment type="pathway">
    <text evidence="1">Isoprenoid biosynthesis; isopentenyl diphosphate biosynthesis via DXP pathway; isopentenyl diphosphate from 1-deoxy-D-xylulose 5-phosphate: step 2/6.</text>
</comment>
<evidence type="ECO:0000256" key="2">
    <source>
        <dbReference type="ARBA" id="ARBA00009789"/>
    </source>
</evidence>
<dbReference type="GO" id="GO:0050518">
    <property type="term" value="F:2-C-methyl-D-erythritol 4-phosphate cytidylyltransferase activity"/>
    <property type="evidence" value="ECO:0007669"/>
    <property type="project" value="UniProtKB-EC"/>
</dbReference>
<dbReference type="Proteomes" id="UP000664859">
    <property type="component" value="Unassembled WGS sequence"/>
</dbReference>
<evidence type="ECO:0000313" key="9">
    <source>
        <dbReference type="EMBL" id="KAG5181396.1"/>
    </source>
</evidence>
<name>A0A835YTP8_9STRA</name>
<dbReference type="NCBIfam" id="TIGR00453">
    <property type="entry name" value="ispD"/>
    <property type="match status" value="1"/>
</dbReference>
<dbReference type="OrthoDB" id="414267at2759"/>
<evidence type="ECO:0000256" key="5">
    <source>
        <dbReference type="ARBA" id="ARBA00022695"/>
    </source>
</evidence>
<keyword evidence="8" id="KW-0732">Signal</keyword>
<dbReference type="PANTHER" id="PTHR32125:SF4">
    <property type="entry name" value="2-C-METHYL-D-ERYTHRITOL 4-PHOSPHATE CYTIDYLYLTRANSFERASE, CHLOROPLASTIC"/>
    <property type="match status" value="1"/>
</dbReference>
<feature type="chain" id="PRO_5032885252" description="2-C-methyl-D-erythritol 4-phosphate cytidylyltransferase, chloroplastic" evidence="8">
    <location>
        <begin position="19"/>
        <end position="275"/>
    </location>
</feature>
<dbReference type="Pfam" id="PF01128">
    <property type="entry name" value="IspD"/>
    <property type="match status" value="1"/>
</dbReference>
<organism evidence="9 10">
    <name type="scientific">Tribonema minus</name>
    <dbReference type="NCBI Taxonomy" id="303371"/>
    <lineage>
        <taxon>Eukaryota</taxon>
        <taxon>Sar</taxon>
        <taxon>Stramenopiles</taxon>
        <taxon>Ochrophyta</taxon>
        <taxon>PX clade</taxon>
        <taxon>Xanthophyceae</taxon>
        <taxon>Tribonematales</taxon>
        <taxon>Tribonemataceae</taxon>
        <taxon>Tribonema</taxon>
    </lineage>
</organism>
<dbReference type="Gene3D" id="3.90.550.10">
    <property type="entry name" value="Spore Coat Polysaccharide Biosynthesis Protein SpsA, Chain A"/>
    <property type="match status" value="1"/>
</dbReference>
<dbReference type="FunFam" id="3.90.550.10:FF:000003">
    <property type="entry name" value="2-C-methyl-D-erythritol 4-phosphate cytidylyltransferase"/>
    <property type="match status" value="1"/>
</dbReference>
<dbReference type="InterPro" id="IPR034683">
    <property type="entry name" value="IspD/TarI"/>
</dbReference>
<keyword evidence="10" id="KW-1185">Reference proteome</keyword>
<dbReference type="EMBL" id="JAFCMP010000334">
    <property type="protein sequence ID" value="KAG5181396.1"/>
    <property type="molecule type" value="Genomic_DNA"/>
</dbReference>
<dbReference type="GO" id="GO:0019288">
    <property type="term" value="P:isopentenyl diphosphate biosynthetic process, methylerythritol 4-phosphate pathway"/>
    <property type="evidence" value="ECO:0007669"/>
    <property type="project" value="UniProtKB-UniPathway"/>
</dbReference>
<comment type="similarity">
    <text evidence="2">Belongs to the IspD/TarI cytidylyltransferase family. IspD subfamily.</text>
</comment>
<dbReference type="InterPro" id="IPR018294">
    <property type="entry name" value="ISPD_synthase_CS"/>
</dbReference>
<dbReference type="PANTHER" id="PTHR32125">
    <property type="entry name" value="2-C-METHYL-D-ERYTHRITOL 4-PHOSPHATE CYTIDYLYLTRANSFERASE, CHLOROPLASTIC"/>
    <property type="match status" value="1"/>
</dbReference>
<dbReference type="InterPro" id="IPR050088">
    <property type="entry name" value="IspD/TarI_cytidylyltransf_bact"/>
</dbReference>
<dbReference type="HAMAP" id="MF_00108">
    <property type="entry name" value="IspD"/>
    <property type="match status" value="1"/>
</dbReference>
<dbReference type="CDD" id="cd02516">
    <property type="entry name" value="CDP-ME_synthetase"/>
    <property type="match status" value="1"/>
</dbReference>
<dbReference type="UniPathway" id="UPA00056">
    <property type="reaction ID" value="UER00093"/>
</dbReference>
<evidence type="ECO:0000313" key="10">
    <source>
        <dbReference type="Proteomes" id="UP000664859"/>
    </source>
</evidence>
<comment type="caution">
    <text evidence="9">The sequence shown here is derived from an EMBL/GenBank/DDBJ whole genome shotgun (WGS) entry which is preliminary data.</text>
</comment>
<dbReference type="EC" id="2.7.7.60" evidence="3"/>
<feature type="signal peptide" evidence="8">
    <location>
        <begin position="1"/>
        <end position="18"/>
    </location>
</feature>
<keyword evidence="5 9" id="KW-0548">Nucleotidyltransferase</keyword>
<accession>A0A835YTP8</accession>
<evidence type="ECO:0000256" key="3">
    <source>
        <dbReference type="ARBA" id="ARBA00012526"/>
    </source>
</evidence>
<dbReference type="PROSITE" id="PS01295">
    <property type="entry name" value="ISPD"/>
    <property type="match status" value="1"/>
</dbReference>
<gene>
    <name evidence="9" type="ORF">JKP88DRAFT_269053</name>
</gene>
<dbReference type="AlphaFoldDB" id="A0A835YTP8"/>
<keyword evidence="6" id="KW-0414">Isoprene biosynthesis</keyword>
<protein>
    <recommendedName>
        <fullName evidence="7">2-C-methyl-D-erythritol 4-phosphate cytidylyltransferase, chloroplastic</fullName>
        <ecNumber evidence="3">2.7.7.60</ecNumber>
    </recommendedName>
</protein>
<evidence type="ECO:0000256" key="4">
    <source>
        <dbReference type="ARBA" id="ARBA00022679"/>
    </source>
</evidence>
<dbReference type="InterPro" id="IPR029044">
    <property type="entry name" value="Nucleotide-diphossugar_trans"/>
</dbReference>
<reference evidence="9" key="1">
    <citation type="submission" date="2021-02" db="EMBL/GenBank/DDBJ databases">
        <title>First Annotated Genome of the Yellow-green Alga Tribonema minus.</title>
        <authorList>
            <person name="Mahan K.M."/>
        </authorList>
    </citation>
    <scope>NUCLEOTIDE SEQUENCE</scope>
    <source>
        <strain evidence="9">UTEX B ZZ1240</strain>
    </source>
</reference>
<keyword evidence="4 9" id="KW-0808">Transferase</keyword>
<evidence type="ECO:0000256" key="7">
    <source>
        <dbReference type="ARBA" id="ARBA00069967"/>
    </source>
</evidence>
<proteinExistence type="inferred from homology"/>
<evidence type="ECO:0000256" key="1">
    <source>
        <dbReference type="ARBA" id="ARBA00004787"/>
    </source>
</evidence>
<dbReference type="InterPro" id="IPR001228">
    <property type="entry name" value="IspD"/>
</dbReference>